<reference evidence="21" key="7">
    <citation type="submission" date="2018-07" db="EMBL/GenBank/DDBJ databases">
        <authorList>
            <person name="Shah S."/>
            <person name="Brown T."/>
            <person name="Auld S."/>
            <person name="Bratton K."/>
            <person name="Narechania A."/>
            <person name="Mathema B."/>
            <person name="Gandhi N."/>
        </authorList>
    </citation>
    <scope>NUCLEOTIDE SEQUENCE</scope>
    <source>
        <strain evidence="21">32301_S10</strain>
    </source>
</reference>
<evidence type="ECO:0000313" key="19">
    <source>
        <dbReference type="EMBL" id="MBP0683282.1"/>
    </source>
</evidence>
<reference evidence="22 34" key="8">
    <citation type="submission" date="2018-08" db="EMBL/GenBank/DDBJ databases">
        <authorList>
            <person name="Fokvardsen B D."/>
            <person name="Norman A."/>
        </authorList>
    </citation>
    <scope>NUCLEOTIDE SEQUENCE [LARGE SCALE GENOMIC DNA]</scope>
    <source>
        <strain evidence="22 34">DKC2</strain>
    </source>
</reference>
<evidence type="ECO:0000313" key="11">
    <source>
        <dbReference type="EMBL" id="CFE54510.1"/>
    </source>
</evidence>
<dbReference type="Proteomes" id="UP000046947">
    <property type="component" value="Unassembled WGS sequence"/>
</dbReference>
<evidence type="ECO:0000256" key="8">
    <source>
        <dbReference type="HAMAP-Rule" id="MF_00265"/>
    </source>
</evidence>
<reference evidence="23 24" key="1">
    <citation type="submission" date="2015-03" db="EMBL/GenBank/DDBJ databases">
        <authorList>
            <consortium name="Pathogen Informatics"/>
        </authorList>
    </citation>
    <scope>NUCLEOTIDE SEQUENCE [LARGE SCALE GENOMIC DNA]</scope>
    <source>
        <strain evidence="13 29">Bir 172</strain>
        <strain evidence="12 31">Bir 185</strain>
        <strain evidence="15 24">D00501624</strain>
        <strain evidence="17 25">G09801536</strain>
        <strain evidence="10 27">G09901357</strain>
        <strain evidence="11 26">H09601792</strain>
        <strain evidence="23">K00500041</strain>
        <strain evidence="18 28">P00601463</strain>
    </source>
</reference>
<dbReference type="InterPro" id="IPR022907">
    <property type="entry name" value="VapC_family"/>
</dbReference>
<dbReference type="SMR" id="A0A045GUL7"/>
<keyword evidence="6 8" id="KW-0378">Hydrolase</keyword>
<dbReference type="OMA" id="WYAHAFA"/>
<dbReference type="Proteomes" id="UP000038802">
    <property type="component" value="Unassembled WGS sequence"/>
</dbReference>
<organism evidence="16 23">
    <name type="scientific">Mycobacterium tuberculosis</name>
    <dbReference type="NCBI Taxonomy" id="1773"/>
    <lineage>
        <taxon>Bacteria</taxon>
        <taxon>Bacillati</taxon>
        <taxon>Actinomycetota</taxon>
        <taxon>Actinomycetes</taxon>
        <taxon>Mycobacteriales</taxon>
        <taxon>Mycobacteriaceae</taxon>
        <taxon>Mycobacterium</taxon>
        <taxon>Mycobacterium tuberculosis complex</taxon>
    </lineage>
</organism>
<dbReference type="GO" id="GO:0016787">
    <property type="term" value="F:hydrolase activity"/>
    <property type="evidence" value="ECO:0007669"/>
    <property type="project" value="UniProtKB-KW"/>
</dbReference>
<evidence type="ECO:0000313" key="30">
    <source>
        <dbReference type="Proteomes" id="UP000050139"/>
    </source>
</evidence>
<dbReference type="GO" id="GO:0004521">
    <property type="term" value="F:RNA endonuclease activity"/>
    <property type="evidence" value="ECO:0007669"/>
    <property type="project" value="InterPro"/>
</dbReference>
<comment type="similarity">
    <text evidence="8">Belongs to the PINc/VapC protein family.</text>
</comment>
<dbReference type="EMBL" id="CHKL01000146">
    <property type="protein sequence ID" value="COW14326.1"/>
    <property type="molecule type" value="Genomic_DNA"/>
</dbReference>
<dbReference type="EMBL" id="JAGIZI010000011">
    <property type="protein sequence ID" value="MBP0683282.1"/>
    <property type="molecule type" value="Genomic_DNA"/>
</dbReference>
<keyword evidence="5 19" id="KW-0255">Endonuclease</keyword>
<reference evidence="14 30" key="2">
    <citation type="submission" date="2015-03" db="EMBL/GenBank/DDBJ databases">
        <authorList>
            <consortium name="Pathogen Informatics"/>
            <person name="Murphy D."/>
        </authorList>
    </citation>
    <scope>NUCLEOTIDE SEQUENCE [LARGE SCALE GENOMIC DNA]</scope>
    <source>
        <strain evidence="14 30">0268S</strain>
    </source>
</reference>
<dbReference type="Proteomes" id="UP000671119">
    <property type="component" value="Unassembled WGS sequence"/>
</dbReference>
<evidence type="ECO:0000256" key="4">
    <source>
        <dbReference type="ARBA" id="ARBA00022723"/>
    </source>
</evidence>
<feature type="binding site" evidence="8">
    <location>
        <position position="98"/>
    </location>
    <ligand>
        <name>Mg(2+)</name>
        <dbReference type="ChEBI" id="CHEBI:18420"/>
    </ligand>
</feature>
<dbReference type="EC" id="3.1.-.-" evidence="8"/>
<dbReference type="GO" id="GO:0016075">
    <property type="term" value="P:rRNA catabolic process"/>
    <property type="evidence" value="ECO:0007669"/>
    <property type="project" value="TreeGrafter"/>
</dbReference>
<dbReference type="STRING" id="115862.BBG46_13380"/>
<dbReference type="EMBL" id="CSAE01000180">
    <property type="protein sequence ID" value="COV69971.1"/>
    <property type="molecule type" value="Genomic_DNA"/>
</dbReference>
<name>A0A045GUL7_MYCTX</name>
<dbReference type="EMBL" id="CQQC01000198">
    <property type="protein sequence ID" value="CNU56883.1"/>
    <property type="molecule type" value="Genomic_DNA"/>
</dbReference>
<evidence type="ECO:0000256" key="3">
    <source>
        <dbReference type="ARBA" id="ARBA00022722"/>
    </source>
</evidence>
<dbReference type="InterPro" id="IPR029060">
    <property type="entry name" value="PIN-like_dom_sf"/>
</dbReference>
<evidence type="ECO:0000313" key="12">
    <source>
        <dbReference type="EMBL" id="CKQ97400.1"/>
    </source>
</evidence>
<dbReference type="Pfam" id="PF01850">
    <property type="entry name" value="PIN"/>
    <property type="match status" value="1"/>
</dbReference>
<comment type="cofactor">
    <cofactor evidence="1 8">
        <name>Mg(2+)</name>
        <dbReference type="ChEBI" id="CHEBI:18420"/>
    </cofactor>
</comment>
<protein>
    <recommendedName>
        <fullName evidence="8">Ribonuclease VapC</fullName>
        <shortName evidence="8">RNase VapC</shortName>
        <ecNumber evidence="8">3.1.-.-</ecNumber>
    </recommendedName>
    <alternativeName>
        <fullName evidence="8">Toxin VapC</fullName>
    </alternativeName>
</protein>
<dbReference type="Proteomes" id="UP000050164">
    <property type="component" value="Unassembled WGS sequence"/>
</dbReference>
<evidence type="ECO:0000313" key="18">
    <source>
        <dbReference type="EMBL" id="COW14326.1"/>
    </source>
</evidence>
<keyword evidence="3 8" id="KW-0540">Nuclease</keyword>
<reference evidence="20 32" key="6">
    <citation type="submission" date="2017-02" db="EMBL/GenBank/DDBJ databases">
        <title>Protein polymorphisms may explain contrasting epidemiological fitness of two variants of a multidrug-resistant Mycobacterium tuberculosis strain.</title>
        <authorList>
            <person name="Bigi M.M."/>
            <person name="Lopez B."/>
            <person name="Blanco F.C."/>
            <person name="Sasiain M.C."/>
            <person name="De La Barrera S."/>
            <person name="Ritacco V."/>
            <person name="Bigi F."/>
            <person name="Soria M.A."/>
        </authorList>
    </citation>
    <scope>NUCLEOTIDE SEQUENCE [LARGE SCALE GENOMIC DNA]</scope>
    <source>
        <strain evidence="20 32">6548</strain>
    </source>
</reference>
<dbReference type="GO" id="GO:0090729">
    <property type="term" value="F:toxin activity"/>
    <property type="evidence" value="ECO:0007669"/>
    <property type="project" value="UniProtKB-KW"/>
</dbReference>
<reference evidence="19 35" key="9">
    <citation type="submission" date="2021-03" db="EMBL/GenBank/DDBJ databases">
        <title>Whole Genome Sequencing of Mycobacterium tuberculosis clinical isolates from Arunachal Pradesh, India.</title>
        <authorList>
            <person name="Singh S."/>
            <person name="Mudliar S.R."/>
            <person name="Kulsum U."/>
            <person name="Rufai S.B."/>
            <person name="Singh P.K."/>
            <person name="Umpo M."/>
            <person name="Nyori M."/>
        </authorList>
    </citation>
    <scope>NUCLEOTIDE SEQUENCE [LARGE SCALE GENOMIC DNA]</scope>
    <source>
        <strain evidence="19 35">OMICS/BPL/0142/20/SP</strain>
    </source>
</reference>
<dbReference type="InterPro" id="IPR002716">
    <property type="entry name" value="PIN_dom"/>
</dbReference>
<dbReference type="Proteomes" id="UP000048600">
    <property type="component" value="Unassembled WGS sequence"/>
</dbReference>
<gene>
    <name evidence="19" type="primary">vapC20</name>
    <name evidence="8" type="synonym">vapC</name>
    <name evidence="20" type="ORF">A4S10_02674</name>
    <name evidence="22" type="ORF">DKC2_2686</name>
    <name evidence="21" type="ORF">DSJ38_16970</name>
    <name evidence="15" type="ORF">ERS007661_00871</name>
    <name evidence="17" type="ORF">ERS007679_02842</name>
    <name evidence="10" type="ORF">ERS007681_02737</name>
    <name evidence="11" type="ORF">ERS007688_02354</name>
    <name evidence="16" type="ORF">ERS007703_01889</name>
    <name evidence="18" type="ORF">ERS007741_01618</name>
    <name evidence="13" type="ORF">ERS027646_03653</name>
    <name evidence="12" type="ORF">ERS027659_00478</name>
    <name evidence="14" type="ORF">ERS094118_02096</name>
    <name evidence="19" type="ORF">J8J21_09125</name>
</gene>
<dbReference type="AlphaFoldDB" id="A0A045GUL7"/>
<comment type="function">
    <text evidence="8">Toxic component of a toxin-antitoxin (TA) system. An RNase.</text>
</comment>
<dbReference type="FunFam" id="3.40.50.1010:FF:000042">
    <property type="entry name" value="Ribonuclease VapC"/>
    <property type="match status" value="1"/>
</dbReference>
<evidence type="ECO:0000313" key="16">
    <source>
        <dbReference type="EMBL" id="COV69971.1"/>
    </source>
</evidence>
<sequence>MIFVDTSFWAALGNAGDARHGTAKRLWASKPPVVMTSNHVLGETWTLLNRRCGHRAAVAAAAIRLSTVVRVEHVTADLEEQAWEWLVRHDEREYSFVDATSFAVMRKKGIQNAYAFDGDFSAAGFVEVRPE</sequence>
<dbReference type="Proteomes" id="UP000048289">
    <property type="component" value="Unassembled WGS sequence"/>
</dbReference>
<dbReference type="EMBL" id="LR027516">
    <property type="protein sequence ID" value="VCU50834.1"/>
    <property type="molecule type" value="Genomic_DNA"/>
</dbReference>
<dbReference type="Proteomes" id="UP000048948">
    <property type="component" value="Unassembled WGS sequence"/>
</dbReference>
<evidence type="ECO:0000313" key="14">
    <source>
        <dbReference type="EMBL" id="CLW20086.1"/>
    </source>
</evidence>
<keyword evidence="7 8" id="KW-0460">Magnesium</keyword>
<evidence type="ECO:0000313" key="15">
    <source>
        <dbReference type="EMBL" id="CNU56883.1"/>
    </source>
</evidence>
<evidence type="ECO:0000256" key="2">
    <source>
        <dbReference type="ARBA" id="ARBA00022649"/>
    </source>
</evidence>
<evidence type="ECO:0000259" key="9">
    <source>
        <dbReference type="Pfam" id="PF01850"/>
    </source>
</evidence>
<evidence type="ECO:0000313" key="10">
    <source>
        <dbReference type="EMBL" id="CFE41035.1"/>
    </source>
</evidence>
<evidence type="ECO:0000313" key="32">
    <source>
        <dbReference type="Proteomes" id="UP000189452"/>
    </source>
</evidence>
<evidence type="ECO:0000313" key="34">
    <source>
        <dbReference type="Proteomes" id="UP000300237"/>
    </source>
</evidence>
<dbReference type="InterPro" id="IPR039018">
    <property type="entry name" value="VapC20-like"/>
</dbReference>
<reference evidence="21 33" key="5">
    <citation type="journal article" date="2017" name="N. Engl. J. Med.">
        <title>Transmission of Extensively Drug-Resistant Tuberculosis in South Africa.</title>
        <authorList>
            <person name="Shah N.S."/>
            <person name="Auld S.C."/>
            <person name="Brust J.C."/>
            <person name="Mathema B."/>
            <person name="Ismail N."/>
            <person name="Moodley P."/>
            <person name="Mlisana K."/>
            <person name="Allana S."/>
            <person name="Campbell A."/>
            <person name="Mthiyane T."/>
            <person name="Morris N."/>
            <person name="Mpangase P."/>
            <person name="van der Meulen H."/>
            <person name="Omar S.V."/>
            <person name="Brown T.S."/>
            <person name="Narechania A."/>
            <person name="Shaskina E."/>
            <person name="Kapwata T."/>
            <person name="Kreiswirth B."/>
            <person name="Gandhi N.R."/>
        </authorList>
    </citation>
    <scope>NUCLEOTIDE SEQUENCE [LARGE SCALE GENOMIC DNA]</scope>
    <source>
        <strain evidence="21 33">32301_S10</strain>
    </source>
</reference>
<evidence type="ECO:0000313" key="28">
    <source>
        <dbReference type="Proteomes" id="UP000048600"/>
    </source>
</evidence>
<feature type="domain" description="PIN" evidence="9">
    <location>
        <begin position="2"/>
        <end position="125"/>
    </location>
</feature>
<evidence type="ECO:0000313" key="26">
    <source>
        <dbReference type="Proteomes" id="UP000046947"/>
    </source>
</evidence>
<dbReference type="RefSeq" id="WP_003413180.1">
    <property type="nucleotide sequence ID" value="NZ_AP017901.1"/>
</dbReference>
<feature type="binding site" evidence="8">
    <location>
        <position position="5"/>
    </location>
    <ligand>
        <name>Mg(2+)</name>
        <dbReference type="ChEBI" id="CHEBI:18420"/>
    </ligand>
</feature>
<reference evidence="16" key="3">
    <citation type="submission" date="2015-03" db="EMBL/GenBank/DDBJ databases">
        <authorList>
            <person name="Murphy D."/>
        </authorList>
    </citation>
    <scope>NUCLEOTIDE SEQUENCE [LARGE SCALE GENOMIC DNA]</scope>
    <source>
        <strain evidence="16">K00500041</strain>
    </source>
</reference>
<dbReference type="HAMAP" id="MF_00265">
    <property type="entry name" value="VapC_Nob1"/>
    <property type="match status" value="1"/>
</dbReference>
<dbReference type="EMBL" id="LWDQ01000001">
    <property type="protein sequence ID" value="OMH60494.1"/>
    <property type="molecule type" value="Genomic_DNA"/>
</dbReference>
<dbReference type="Proteomes" id="UP000045842">
    <property type="component" value="Unassembled WGS sequence"/>
</dbReference>
<keyword evidence="2 8" id="KW-1277">Toxin-antitoxin system</keyword>
<keyword evidence="8" id="KW-0800">Toxin</keyword>
<dbReference type="PANTHER" id="PTHR42188">
    <property type="entry name" value="23S RRNA-SPECIFIC ENDONUCLEASE VAPC20"/>
    <property type="match status" value="1"/>
</dbReference>
<dbReference type="Proteomes" id="UP000300237">
    <property type="component" value="Chromosome"/>
</dbReference>
<evidence type="ECO:0000313" key="29">
    <source>
        <dbReference type="Proteomes" id="UP000048948"/>
    </source>
</evidence>
<evidence type="ECO:0000313" key="31">
    <source>
        <dbReference type="Proteomes" id="UP000050164"/>
    </source>
</evidence>
<proteinExistence type="inferred from homology"/>
<evidence type="ECO:0000256" key="6">
    <source>
        <dbReference type="ARBA" id="ARBA00022801"/>
    </source>
</evidence>
<dbReference type="EMBL" id="CSAD01000435">
    <property type="protein sequence ID" value="COV98388.1"/>
    <property type="molecule type" value="Genomic_DNA"/>
</dbReference>
<evidence type="ECO:0000256" key="5">
    <source>
        <dbReference type="ARBA" id="ARBA00022759"/>
    </source>
</evidence>
<evidence type="ECO:0000313" key="27">
    <source>
        <dbReference type="Proteomes" id="UP000048289"/>
    </source>
</evidence>
<dbReference type="EMBL" id="CNFT01000064">
    <property type="protein sequence ID" value="CKQ97400.1"/>
    <property type="molecule type" value="Genomic_DNA"/>
</dbReference>
<evidence type="ECO:0000313" key="24">
    <source>
        <dbReference type="Proteomes" id="UP000039217"/>
    </source>
</evidence>
<evidence type="ECO:0000256" key="1">
    <source>
        <dbReference type="ARBA" id="ARBA00001946"/>
    </source>
</evidence>
<dbReference type="Proteomes" id="UP000189452">
    <property type="component" value="Chromosome"/>
</dbReference>
<dbReference type="EMBL" id="QTBD01000200">
    <property type="protein sequence ID" value="REQ49003.1"/>
    <property type="molecule type" value="Genomic_DNA"/>
</dbReference>
<evidence type="ECO:0000313" key="25">
    <source>
        <dbReference type="Proteomes" id="UP000045842"/>
    </source>
</evidence>
<dbReference type="SUPFAM" id="SSF88723">
    <property type="entry name" value="PIN domain-like"/>
    <property type="match status" value="1"/>
</dbReference>
<evidence type="ECO:0000313" key="23">
    <source>
        <dbReference type="Proteomes" id="UP000038802"/>
    </source>
</evidence>
<evidence type="ECO:0000313" key="13">
    <source>
        <dbReference type="EMBL" id="CKT48021.1"/>
    </source>
</evidence>
<dbReference type="PANTHER" id="PTHR42188:SF1">
    <property type="entry name" value="23S RRNA-SPECIFIC ENDONUCLEASE VAPC20"/>
    <property type="match status" value="1"/>
</dbReference>
<dbReference type="Gene3D" id="3.40.50.1010">
    <property type="entry name" value="5'-nuclease"/>
    <property type="match status" value="1"/>
</dbReference>
<dbReference type="GO" id="GO:0000287">
    <property type="term" value="F:magnesium ion binding"/>
    <property type="evidence" value="ECO:0007669"/>
    <property type="project" value="UniProtKB-UniRule"/>
</dbReference>
<dbReference type="Proteomes" id="UP000039217">
    <property type="component" value="Unassembled WGS sequence"/>
</dbReference>
<evidence type="ECO:0000313" key="21">
    <source>
        <dbReference type="EMBL" id="REQ49003.1"/>
    </source>
</evidence>
<dbReference type="CDD" id="cd18680">
    <property type="entry name" value="PIN_MtVapC20-like"/>
    <property type="match status" value="1"/>
</dbReference>
<evidence type="ECO:0000313" key="17">
    <source>
        <dbReference type="EMBL" id="COV98388.1"/>
    </source>
</evidence>
<evidence type="ECO:0000313" key="35">
    <source>
        <dbReference type="Proteomes" id="UP000671119"/>
    </source>
</evidence>
<accession>A0A045GUL7</accession>
<dbReference type="Proteomes" id="UP000050139">
    <property type="component" value="Unassembled WGS sequence"/>
</dbReference>
<reference evidence="20 32" key="4">
    <citation type="submission" date="2016-04" db="EMBL/GenBank/DDBJ databases">
        <authorList>
            <person name="Bigi M."/>
            <person name="Bigi F."/>
            <person name="Soria M.A."/>
        </authorList>
    </citation>
    <scope>NUCLEOTIDE SEQUENCE [LARGE SCALE GENOMIC DNA]</scope>
    <source>
        <strain evidence="20 32">6548</strain>
    </source>
</reference>
<evidence type="ECO:0000256" key="7">
    <source>
        <dbReference type="ARBA" id="ARBA00022842"/>
    </source>
</evidence>
<evidence type="ECO:0000313" key="20">
    <source>
        <dbReference type="EMBL" id="OMH60494.1"/>
    </source>
</evidence>
<keyword evidence="4 8" id="KW-0479">Metal-binding</keyword>
<evidence type="ECO:0000313" key="22">
    <source>
        <dbReference type="EMBL" id="VCU50834.1"/>
    </source>
</evidence>
<dbReference type="EMBL" id="CFOH01000386">
    <property type="protein sequence ID" value="CFE54510.1"/>
    <property type="molecule type" value="Genomic_DNA"/>
</dbReference>
<dbReference type="PATRIC" id="fig|1773.206.peg.3058"/>
<dbReference type="EMBL" id="COPH01000014">
    <property type="protein sequence ID" value="CLW20086.1"/>
    <property type="molecule type" value="Genomic_DNA"/>
</dbReference>
<dbReference type="Proteomes" id="UP000256381">
    <property type="component" value="Unassembled WGS sequence"/>
</dbReference>
<evidence type="ECO:0000313" key="33">
    <source>
        <dbReference type="Proteomes" id="UP000256381"/>
    </source>
</evidence>
<dbReference type="EMBL" id="CFOE01000393">
    <property type="protein sequence ID" value="CFE41035.1"/>
    <property type="molecule type" value="Genomic_DNA"/>
</dbReference>
<dbReference type="EMBL" id="CNGE01000901">
    <property type="protein sequence ID" value="CKT48021.1"/>
    <property type="molecule type" value="Genomic_DNA"/>
</dbReference>